<dbReference type="Gene3D" id="2.60.120.260">
    <property type="entry name" value="Galactose-binding domain-like"/>
    <property type="match status" value="1"/>
</dbReference>
<keyword evidence="2" id="KW-1133">Transmembrane helix</keyword>
<protein>
    <recommendedName>
        <fullName evidence="5">F5/8 type C domain-containing protein</fullName>
    </recommendedName>
</protein>
<feature type="region of interest" description="Disordered" evidence="1">
    <location>
        <begin position="130"/>
        <end position="152"/>
    </location>
</feature>
<feature type="region of interest" description="Disordered" evidence="1">
    <location>
        <begin position="1"/>
        <end position="97"/>
    </location>
</feature>
<feature type="compositionally biased region" description="Polar residues" evidence="1">
    <location>
        <begin position="288"/>
        <end position="300"/>
    </location>
</feature>
<organism evidence="3 4">
    <name type="scientific">Mycobacterium branderi</name>
    <dbReference type="NCBI Taxonomy" id="43348"/>
    <lineage>
        <taxon>Bacteria</taxon>
        <taxon>Bacillati</taxon>
        <taxon>Actinomycetota</taxon>
        <taxon>Actinomycetes</taxon>
        <taxon>Mycobacteriales</taxon>
        <taxon>Mycobacteriaceae</taxon>
        <taxon>Mycobacterium</taxon>
    </lineage>
</organism>
<evidence type="ECO:0000313" key="3">
    <source>
        <dbReference type="EMBL" id="BBZ15525.1"/>
    </source>
</evidence>
<feature type="compositionally biased region" description="Basic and acidic residues" evidence="1">
    <location>
        <begin position="35"/>
        <end position="47"/>
    </location>
</feature>
<evidence type="ECO:0000313" key="4">
    <source>
        <dbReference type="Proteomes" id="UP000467379"/>
    </source>
</evidence>
<sequence length="357" mass="36612">MGGESSTPVDVERDWAAEMLFGPEPSAAPPTRAVTKSDDADFTHRAAETAADGEYRATGAEGDEASAPRDDGDEPVELDRPDSASPQPRTDQPDDVNAGAKKTAWILGAAVAAAAMAITAGLVTFSDHPASPPPLPSVAPPAPAVPASTGTTAPTRDQAIPFTASAPGCPTAGSTPAQALTDTTTDSAWVCVRGIPGAEVDGQVLYIDFGKTYKVSAISVTPGWIAKTPGGKDEWLAHRVVSRLQYNFNDDDHTIFVQDTGNVHGPVTNPLNRPILASRVTVIVRQTSRPPAGPATSSSPVPAEQPGFVDSVLGAGAAPAPADSTTTTGPAAPAEQPGDPVDYTFAVSAMKFLGYQP</sequence>
<dbReference type="InterPro" id="IPR008979">
    <property type="entry name" value="Galactose-bd-like_sf"/>
</dbReference>
<dbReference type="RefSeq" id="WP_232080461.1">
    <property type="nucleotide sequence ID" value="NZ_AP022607.1"/>
</dbReference>
<dbReference type="Proteomes" id="UP000467379">
    <property type="component" value="Plasmid pJCM12687"/>
</dbReference>
<gene>
    <name evidence="3" type="ORF">MBRA_57200</name>
</gene>
<proteinExistence type="predicted"/>
<feature type="transmembrane region" description="Helical" evidence="2">
    <location>
        <begin position="104"/>
        <end position="125"/>
    </location>
</feature>
<feature type="region of interest" description="Disordered" evidence="1">
    <location>
        <begin position="288"/>
        <end position="340"/>
    </location>
</feature>
<dbReference type="SUPFAM" id="SSF49785">
    <property type="entry name" value="Galactose-binding domain-like"/>
    <property type="match status" value="1"/>
</dbReference>
<evidence type="ECO:0000256" key="2">
    <source>
        <dbReference type="SAM" id="Phobius"/>
    </source>
</evidence>
<accession>A0ABM7KWF0</accession>
<keyword evidence="4" id="KW-1185">Reference proteome</keyword>
<geneLocation type="plasmid" evidence="3 4">
    <name>pJCM12687</name>
</geneLocation>
<feature type="compositionally biased region" description="Pro residues" evidence="1">
    <location>
        <begin position="130"/>
        <end position="144"/>
    </location>
</feature>
<reference evidence="3 4" key="1">
    <citation type="journal article" date="2019" name="Emerg. Microbes Infect.">
        <title>Comprehensive subspecies identification of 175 nontuberculous mycobacteria species based on 7547 genomic profiles.</title>
        <authorList>
            <person name="Matsumoto Y."/>
            <person name="Kinjo T."/>
            <person name="Motooka D."/>
            <person name="Nabeya D."/>
            <person name="Jung N."/>
            <person name="Uechi K."/>
            <person name="Horii T."/>
            <person name="Iida T."/>
            <person name="Fujita J."/>
            <person name="Nakamura S."/>
        </authorList>
    </citation>
    <scope>NUCLEOTIDE SEQUENCE [LARGE SCALE GENOMIC DNA]</scope>
    <source>
        <strain evidence="3">JCM 12687</strain>
        <plasmid evidence="3 4">pJCM12687</plasmid>
    </source>
</reference>
<keyword evidence="3" id="KW-0614">Plasmid</keyword>
<keyword evidence="2" id="KW-0472">Membrane</keyword>
<evidence type="ECO:0000256" key="1">
    <source>
        <dbReference type="SAM" id="MobiDB-lite"/>
    </source>
</evidence>
<evidence type="ECO:0008006" key="5">
    <source>
        <dbReference type="Google" id="ProtNLM"/>
    </source>
</evidence>
<dbReference type="EMBL" id="AP022607">
    <property type="protein sequence ID" value="BBZ15525.1"/>
    <property type="molecule type" value="Genomic_DNA"/>
</dbReference>
<name>A0ABM7KWF0_9MYCO</name>
<keyword evidence="2" id="KW-0812">Transmembrane</keyword>
<feature type="compositionally biased region" description="Low complexity" evidence="1">
    <location>
        <begin position="314"/>
        <end position="334"/>
    </location>
</feature>